<feature type="compositionally biased region" description="Basic and acidic residues" evidence="1">
    <location>
        <begin position="1"/>
        <end position="11"/>
    </location>
</feature>
<feature type="compositionally biased region" description="Low complexity" evidence="1">
    <location>
        <begin position="783"/>
        <end position="803"/>
    </location>
</feature>
<feature type="region of interest" description="Disordered" evidence="1">
    <location>
        <begin position="1306"/>
        <end position="1325"/>
    </location>
</feature>
<dbReference type="EMBL" id="NIRI02000076">
    <property type="protein sequence ID" value="KAG5441766.1"/>
    <property type="molecule type" value="Genomic_DNA"/>
</dbReference>
<gene>
    <name evidence="2" type="ORF">CSKR_113454</name>
</gene>
<comment type="caution">
    <text evidence="2">The sequence shown here is derived from an EMBL/GenBank/DDBJ whole genome shotgun (WGS) entry which is preliminary data.</text>
</comment>
<feature type="compositionally biased region" description="Polar residues" evidence="1">
    <location>
        <begin position="1306"/>
        <end position="1316"/>
    </location>
</feature>
<dbReference type="InParanoid" id="A0A3R7D9E3"/>
<feature type="region of interest" description="Disordered" evidence="1">
    <location>
        <begin position="782"/>
        <end position="805"/>
    </location>
</feature>
<keyword evidence="3" id="KW-1185">Reference proteome</keyword>
<proteinExistence type="predicted"/>
<dbReference type="Proteomes" id="UP000286415">
    <property type="component" value="Unassembled WGS sequence"/>
</dbReference>
<feature type="compositionally biased region" description="Polar residues" evidence="1">
    <location>
        <begin position="272"/>
        <end position="289"/>
    </location>
</feature>
<feature type="compositionally biased region" description="Low complexity" evidence="1">
    <location>
        <begin position="575"/>
        <end position="589"/>
    </location>
</feature>
<feature type="region of interest" description="Disordered" evidence="1">
    <location>
        <begin position="1"/>
        <end position="33"/>
    </location>
</feature>
<feature type="compositionally biased region" description="Polar residues" evidence="1">
    <location>
        <begin position="117"/>
        <end position="130"/>
    </location>
</feature>
<organism evidence="2 3">
    <name type="scientific">Clonorchis sinensis</name>
    <name type="common">Chinese liver fluke</name>
    <dbReference type="NCBI Taxonomy" id="79923"/>
    <lineage>
        <taxon>Eukaryota</taxon>
        <taxon>Metazoa</taxon>
        <taxon>Spiralia</taxon>
        <taxon>Lophotrochozoa</taxon>
        <taxon>Platyhelminthes</taxon>
        <taxon>Trematoda</taxon>
        <taxon>Digenea</taxon>
        <taxon>Opisthorchiida</taxon>
        <taxon>Opisthorchiata</taxon>
        <taxon>Opisthorchiidae</taxon>
        <taxon>Clonorchis</taxon>
    </lineage>
</organism>
<feature type="compositionally biased region" description="Basic and acidic residues" evidence="1">
    <location>
        <begin position="186"/>
        <end position="200"/>
    </location>
</feature>
<dbReference type="OrthoDB" id="6258032at2759"/>
<evidence type="ECO:0000313" key="2">
    <source>
        <dbReference type="EMBL" id="KAG5441766.1"/>
    </source>
</evidence>
<reference evidence="2 3" key="2">
    <citation type="journal article" date="2021" name="Genomics">
        <title>High-quality reference genome for Clonorchis sinensis.</title>
        <authorList>
            <person name="Young N.D."/>
            <person name="Stroehlein A.J."/>
            <person name="Kinkar L."/>
            <person name="Wang T."/>
            <person name="Sohn W.M."/>
            <person name="Chang B.C.H."/>
            <person name="Kaur P."/>
            <person name="Weisz D."/>
            <person name="Dudchenko O."/>
            <person name="Aiden E.L."/>
            <person name="Korhonen P.K."/>
            <person name="Gasser R.B."/>
        </authorList>
    </citation>
    <scope>NUCLEOTIDE SEQUENCE [LARGE SCALE GENOMIC DNA]</scope>
    <source>
        <strain evidence="2">Cs-k2</strain>
    </source>
</reference>
<feature type="region of interest" description="Disordered" evidence="1">
    <location>
        <begin position="1175"/>
        <end position="1207"/>
    </location>
</feature>
<feature type="region of interest" description="Disordered" evidence="1">
    <location>
        <begin position="320"/>
        <end position="343"/>
    </location>
</feature>
<feature type="region of interest" description="Disordered" evidence="1">
    <location>
        <begin position="632"/>
        <end position="657"/>
    </location>
</feature>
<name>A0A3R7D9E3_CLOSI</name>
<evidence type="ECO:0000313" key="3">
    <source>
        <dbReference type="Proteomes" id="UP000286415"/>
    </source>
</evidence>
<feature type="compositionally biased region" description="Polar residues" evidence="1">
    <location>
        <begin position="634"/>
        <end position="654"/>
    </location>
</feature>
<feature type="region of interest" description="Disordered" evidence="1">
    <location>
        <begin position="100"/>
        <end position="214"/>
    </location>
</feature>
<protein>
    <submittedName>
        <fullName evidence="2">Uncharacterized protein</fullName>
    </submittedName>
</protein>
<feature type="region of interest" description="Disordered" evidence="1">
    <location>
        <begin position="574"/>
        <end position="595"/>
    </location>
</feature>
<accession>A0A3R7D9E3</accession>
<feature type="region of interest" description="Disordered" evidence="1">
    <location>
        <begin position="57"/>
        <end position="76"/>
    </location>
</feature>
<evidence type="ECO:0000256" key="1">
    <source>
        <dbReference type="SAM" id="MobiDB-lite"/>
    </source>
</evidence>
<reference evidence="2 3" key="1">
    <citation type="journal article" date="2018" name="Biotechnol. Adv.">
        <title>Improved genomic resources and new bioinformatic workflow for the carcinogenic parasite Clonorchis sinensis: Biotechnological implications.</title>
        <authorList>
            <person name="Wang D."/>
            <person name="Korhonen P.K."/>
            <person name="Gasser R.B."/>
            <person name="Young N.D."/>
        </authorList>
    </citation>
    <scope>NUCLEOTIDE SEQUENCE [LARGE SCALE GENOMIC DNA]</scope>
    <source>
        <strain evidence="2">Cs-k2</strain>
    </source>
</reference>
<feature type="compositionally biased region" description="Polar residues" evidence="1">
    <location>
        <begin position="57"/>
        <end position="73"/>
    </location>
</feature>
<feature type="compositionally biased region" description="Polar residues" evidence="1">
    <location>
        <begin position="327"/>
        <end position="336"/>
    </location>
</feature>
<sequence>MGHNEYHGETHRRPRQHPGAKPSVERRRNFSRTKGRFERKWLHSEEFEITQCNMQTNSSARVQSAPSDQQPTRAETGLHVFKQISVTGLTDSMRVDSWITVQTESKPQKRTGRQRPQKVSSASLTPSYRSDTSERQSPVPYESVEFFQKPARSEHRARQKQLRNQPICERLPSSLQKVRGLPSEPAAREDIKNVDLKEDMGPVPVGTTSKCDSSVQLRQNSIDDRPLSAPVLEEPEGLVALNSKLGKLCSDTSCQCQEAAAVYQLQETTSSSENQLHASHSKSTGQETISPAVKSVPEGQLFPHLRAILSDKYGMASTRPVLEPDSNVDSAQSNGSIEPRSPIHPEAAAASNLDLKNPPVEDRDVQKNRQELQATNVNLETVPRLTTCQNVCLAMIGSGGTLHYTAVDVDKMVQFSSPHIQHCSALPNDLRLALLKAFEALLRSQLGPKRLLRATWDCVVRLLITKYGVALGENFVSIQSAVTASDIVNTESVGSDCTDSDKPSEVTTILDELCQEILGSVPESSKITDMMNKYITSLDSEHLKDLFQEQFIKVVSEPSEQGVQELEQTYQKVAQSRSSQSQPIRRSSSAVQIGSGNTYEEALRKGSAPPQTSWTYLISINSSQVECLPEPLHTEQNQKTQQVTAASSSQTKASEVSRIPMTHQPELTVDPRSIFERAFDDKTQSEKAQSYLVLVPSIEFINPGAIQSMKEELTSNRFEATVSNDSEVIQLGSASDNFRVAFARAFDELLQSEHGWLCLFPTAAWKYISSCIIHKPSNPGPETKNAWTKNTTTNTTPMTTTTNASRLSRTDPLRIMIFDPRAVFESAYEEVIHSWLDSSQLLLLTIWNYIMSFLVRRHPEVIEEMTENLRQTTSVSMMQNTSAPSDFPRGSYTGLETVETTPGLGYPNAPESIFFITPGDIRYLNGILGEWLDADVVPKLLQTRNASYGPVHYHTSMGLTNEQSQEVGSGSLLTSHSASECVWLDPKQETCLLITVSCSTEGVLSKQPKCCFIPSARLGKYHEIDKSLYYPTFATVTIQSTLLDRVELYIDVEYLTVEPGMYILMSVVLTSPEYRLTLQTLASSTQYLISINVNLSYSSMIVYLVSCASDVLEPLQSQGYLHIRPSRIPEDYVTRTVEISHVVSQLEDSRIQSHSAYPPGKRTTRAYLCLIKNPPATRSHSHSSRISRSIPTVQPPPYPPRKSSLGTQVRTYSVATPNIQSTNSDLERLSRVVTWDWNRQFGQLGQEFGRVNMQDDYEIRRGLVPTQGSQPSLTINLGALAEGQHYDLEVGDITGFRIGIRAHGAPTSQMNATGEASTDRSNEPAMDTVNRRFGSESKPSKNCIPITRIFRRKSASHLR</sequence>
<feature type="region of interest" description="Disordered" evidence="1">
    <location>
        <begin position="272"/>
        <end position="295"/>
    </location>
</feature>